<dbReference type="PROSITE" id="PS50191">
    <property type="entry name" value="CRAL_TRIO"/>
    <property type="match status" value="1"/>
</dbReference>
<evidence type="ECO:0000259" key="2">
    <source>
        <dbReference type="PROSITE" id="PS50191"/>
    </source>
</evidence>
<dbReference type="Pfam" id="PF00650">
    <property type="entry name" value="CRAL_TRIO"/>
    <property type="match status" value="1"/>
</dbReference>
<gene>
    <name evidence="3" type="ORF">AFUS01_LOCUS12431</name>
</gene>
<dbReference type="PANTHER" id="PTHR23324">
    <property type="entry name" value="SEC14 RELATED PROTEIN"/>
    <property type="match status" value="1"/>
</dbReference>
<feature type="domain" description="CRAL-TRIO" evidence="2">
    <location>
        <begin position="86"/>
        <end position="259"/>
    </location>
</feature>
<dbReference type="GO" id="GO:0005737">
    <property type="term" value="C:cytoplasm"/>
    <property type="evidence" value="ECO:0007669"/>
    <property type="project" value="TreeGrafter"/>
</dbReference>
<keyword evidence="1" id="KW-1133">Transmembrane helix</keyword>
<accession>A0A8J2JMP0</accession>
<proteinExistence type="predicted"/>
<organism evidence="3 4">
    <name type="scientific">Allacma fusca</name>
    <dbReference type="NCBI Taxonomy" id="39272"/>
    <lineage>
        <taxon>Eukaryota</taxon>
        <taxon>Metazoa</taxon>
        <taxon>Ecdysozoa</taxon>
        <taxon>Arthropoda</taxon>
        <taxon>Hexapoda</taxon>
        <taxon>Collembola</taxon>
        <taxon>Symphypleona</taxon>
        <taxon>Sminthuridae</taxon>
        <taxon>Allacma</taxon>
    </lineage>
</organism>
<protein>
    <recommendedName>
        <fullName evidence="2">CRAL-TRIO domain-containing protein</fullName>
    </recommendedName>
</protein>
<sequence length="264" mass="30309">MIESEFDSFKQQTRCPARYFLLNFDEKLSCAFHTQVGLTELHLLEKIRPVFYIVMTLKINIVYIFLSATLVASHNLTDSEVMAFDPPEEIKVAFPYYLSGYTEDQVPIWIFEAGKWDMRKYAELGGEQYDAMDIHVHKMFLTFKESALNSSAQQYIAMADMEGLNIRQAGHPKTVQFMVQQFARLERIARDGWLKLGVFVNSNLLFDGVLKIGMPLLGSLQNVIEVYGSNKDAWIPKLLKLLPKDQLPEHYGGPVDHKIVKFFG</sequence>
<name>A0A8J2JMP0_9HEXA</name>
<dbReference type="AlphaFoldDB" id="A0A8J2JMP0"/>
<reference evidence="3" key="1">
    <citation type="submission" date="2021-06" db="EMBL/GenBank/DDBJ databases">
        <authorList>
            <person name="Hodson N. C."/>
            <person name="Mongue J. A."/>
            <person name="Jaron S. K."/>
        </authorList>
    </citation>
    <scope>NUCLEOTIDE SEQUENCE</scope>
</reference>
<keyword evidence="4" id="KW-1185">Reference proteome</keyword>
<dbReference type="InterPro" id="IPR001251">
    <property type="entry name" value="CRAL-TRIO_dom"/>
</dbReference>
<dbReference type="PANTHER" id="PTHR23324:SF83">
    <property type="entry name" value="SEC14-LIKE PROTEIN 2"/>
    <property type="match status" value="1"/>
</dbReference>
<evidence type="ECO:0000313" key="3">
    <source>
        <dbReference type="EMBL" id="CAG7723337.1"/>
    </source>
</evidence>
<evidence type="ECO:0000256" key="1">
    <source>
        <dbReference type="SAM" id="Phobius"/>
    </source>
</evidence>
<feature type="transmembrane region" description="Helical" evidence="1">
    <location>
        <begin position="50"/>
        <end position="72"/>
    </location>
</feature>
<dbReference type="Proteomes" id="UP000708208">
    <property type="component" value="Unassembled WGS sequence"/>
</dbReference>
<comment type="caution">
    <text evidence="3">The sequence shown here is derived from an EMBL/GenBank/DDBJ whole genome shotgun (WGS) entry which is preliminary data.</text>
</comment>
<keyword evidence="1" id="KW-0472">Membrane</keyword>
<dbReference type="EMBL" id="CAJVCH010098106">
    <property type="protein sequence ID" value="CAG7723337.1"/>
    <property type="molecule type" value="Genomic_DNA"/>
</dbReference>
<dbReference type="CDD" id="cd00170">
    <property type="entry name" value="SEC14"/>
    <property type="match status" value="1"/>
</dbReference>
<evidence type="ECO:0000313" key="4">
    <source>
        <dbReference type="Proteomes" id="UP000708208"/>
    </source>
</evidence>
<keyword evidence="1" id="KW-0812">Transmembrane</keyword>
<dbReference type="InterPro" id="IPR051064">
    <property type="entry name" value="SEC14/CRAL-TRIO_domain"/>
</dbReference>
<dbReference type="SMART" id="SM00516">
    <property type="entry name" value="SEC14"/>
    <property type="match status" value="1"/>
</dbReference>